<keyword evidence="4 9" id="KW-0812">Transmembrane</keyword>
<comment type="caution">
    <text evidence="14">The sequence shown here is derived from an EMBL/GenBank/DDBJ whole genome shotgun (WGS) entry which is preliminary data.</text>
</comment>
<evidence type="ECO:0000259" key="10">
    <source>
        <dbReference type="Pfam" id="PF02355"/>
    </source>
</evidence>
<dbReference type="Proteomes" id="UP001369082">
    <property type="component" value="Unassembled WGS sequence"/>
</dbReference>
<dbReference type="InterPro" id="IPR022646">
    <property type="entry name" value="SecD/SecF_CS"/>
</dbReference>
<dbReference type="Gene3D" id="3.30.70.3400">
    <property type="match status" value="2"/>
</dbReference>
<dbReference type="PANTHER" id="PTHR30081">
    <property type="entry name" value="PROTEIN-EXPORT MEMBRANE PROTEIN SEC"/>
    <property type="match status" value="1"/>
</dbReference>
<feature type="transmembrane region" description="Helical" evidence="9">
    <location>
        <begin position="586"/>
        <end position="609"/>
    </location>
</feature>
<dbReference type="InterPro" id="IPR048631">
    <property type="entry name" value="SecD_1st"/>
</dbReference>
<evidence type="ECO:0000259" key="13">
    <source>
        <dbReference type="Pfam" id="PF22599"/>
    </source>
</evidence>
<feature type="domain" description="SecDF P1 head subdomain" evidence="13">
    <location>
        <begin position="307"/>
        <end position="435"/>
    </location>
</feature>
<feature type="transmembrane region" description="Helical" evidence="9">
    <location>
        <begin position="481"/>
        <end position="501"/>
    </location>
</feature>
<evidence type="ECO:0000256" key="9">
    <source>
        <dbReference type="HAMAP-Rule" id="MF_01463"/>
    </source>
</evidence>
<dbReference type="NCBIfam" id="TIGR01129">
    <property type="entry name" value="secD"/>
    <property type="match status" value="1"/>
</dbReference>
<name>A0ABU9GRZ5_9GAMM</name>
<evidence type="ECO:0000256" key="6">
    <source>
        <dbReference type="ARBA" id="ARBA00022989"/>
    </source>
</evidence>
<evidence type="ECO:0000256" key="3">
    <source>
        <dbReference type="ARBA" id="ARBA00022475"/>
    </source>
</evidence>
<reference evidence="14 15" key="1">
    <citation type="submission" date="2024-02" db="EMBL/GenBank/DDBJ databases">
        <title>Bacteria isolated from the canopy kelp, Nereocystis luetkeana.</title>
        <authorList>
            <person name="Pfister C.A."/>
            <person name="Younker I.T."/>
            <person name="Light S.H."/>
        </authorList>
    </citation>
    <scope>NUCLEOTIDE SEQUENCE [LARGE SCALE GENOMIC DNA]</scope>
    <source>
        <strain evidence="14 15">TI.1.05</strain>
    </source>
</reference>
<keyword evidence="3 9" id="KW-1003">Cell membrane</keyword>
<dbReference type="InterPro" id="IPR005791">
    <property type="entry name" value="SecD"/>
</dbReference>
<evidence type="ECO:0000259" key="11">
    <source>
        <dbReference type="Pfam" id="PF13721"/>
    </source>
</evidence>
<dbReference type="InterPro" id="IPR054384">
    <property type="entry name" value="SecDF_P1_head"/>
</dbReference>
<sequence>MLNKYPLWKYLLLGFIVLFTLLYAAPNLYGEDPAVQVSATRGAKVELSTLGKVEDILSKANITPKSTVLEDDQILIRLKSSEDQLLARENISAAIGDGFVAALNLAPSTPSWLEAIGGSPLKLGLDLRGGVHFLMEVDMDEAISKEQDQLVQDLRADLREQKIRYRGVEKDNSETGVIVRFTSQEVLDSAVDYLKPLNPGYAFAEKQENDMFYLTVSMTDEQLQKAKSDALEQNLGILRNRVNELGVAEPLVQRQGVDRIVVELPGIQDTARAKEILGATATLEFHAVDTDTDISDALAGRVPASSVVYKERNGNPVVIKKKIILAGNHIVDAQSSAGEYGGAQVNIDLDSKGGSLMSRFTKDNIGKPMATLFIEYLPTGKKKANGKAATEKRIEVANVATIQAQLGRSFRITGLDNTAEAHNLAILLRAGALTAPIQIVEERTIGPSLGQQNIDNGMKAMIYGLLAVVIFMFIYYRKFGAVANTALVFNIVMIVGLMSMIPGATLTLPGIAGIVLTIGMAVDANVLIFERIREELKEGKSIQRAINEGYSNAFSTIADANITTFITAVILFAVGTGPVKGFAVTLAIGILTSMFTSIFGTRAIVNALWGGRNDIKKLSI</sequence>
<dbReference type="PRINTS" id="PR00702">
    <property type="entry name" value="ACRIFLAVINRP"/>
</dbReference>
<feature type="domain" description="Protein export membrane protein SecD/SecF C-terminal" evidence="10">
    <location>
        <begin position="437"/>
        <end position="607"/>
    </location>
</feature>
<dbReference type="Pfam" id="PF13721">
    <property type="entry name" value="SecD-TM1"/>
    <property type="match status" value="1"/>
</dbReference>
<evidence type="ECO:0000256" key="8">
    <source>
        <dbReference type="ARBA" id="ARBA00023136"/>
    </source>
</evidence>
<protein>
    <recommendedName>
        <fullName evidence="9">Protein translocase subunit SecD</fullName>
    </recommendedName>
</protein>
<evidence type="ECO:0000256" key="4">
    <source>
        <dbReference type="ARBA" id="ARBA00022692"/>
    </source>
</evidence>
<dbReference type="Pfam" id="PF22599">
    <property type="entry name" value="SecDF_P1_head"/>
    <property type="match status" value="1"/>
</dbReference>
<keyword evidence="6 9" id="KW-1133">Transmembrane helix</keyword>
<feature type="transmembrane region" description="Helical" evidence="9">
    <location>
        <begin position="460"/>
        <end position="476"/>
    </location>
</feature>
<dbReference type="Gene3D" id="3.30.1360.200">
    <property type="match status" value="1"/>
</dbReference>
<dbReference type="InterPro" id="IPR027398">
    <property type="entry name" value="SecD-TM"/>
</dbReference>
<dbReference type="RefSeq" id="WP_341598246.1">
    <property type="nucleotide sequence ID" value="NZ_JBAKAZ010000041.1"/>
</dbReference>
<dbReference type="InterPro" id="IPR048634">
    <property type="entry name" value="SecD_SecF_C"/>
</dbReference>
<dbReference type="Gene3D" id="1.20.1640.10">
    <property type="entry name" value="Multidrug efflux transporter AcrB transmembrane domain"/>
    <property type="match status" value="1"/>
</dbReference>
<keyword evidence="7 9" id="KW-0811">Translocation</keyword>
<proteinExistence type="inferred from homology"/>
<comment type="subcellular location">
    <subcellularLocation>
        <location evidence="1 9">Cell membrane</location>
        <topology evidence="1 9">Multi-pass membrane protein</topology>
    </subcellularLocation>
</comment>
<feature type="transmembrane region" description="Helical" evidence="9">
    <location>
        <begin position="550"/>
        <end position="574"/>
    </location>
</feature>
<comment type="similarity">
    <text evidence="9">Belongs to the SecD/SecF family. SecD subfamily.</text>
</comment>
<evidence type="ECO:0000256" key="1">
    <source>
        <dbReference type="ARBA" id="ARBA00004651"/>
    </source>
</evidence>
<accession>A0ABU9GRZ5</accession>
<evidence type="ECO:0000313" key="15">
    <source>
        <dbReference type="Proteomes" id="UP001369082"/>
    </source>
</evidence>
<dbReference type="PANTHER" id="PTHR30081:SF1">
    <property type="entry name" value="PROTEIN TRANSLOCASE SUBUNIT SECD"/>
    <property type="match status" value="1"/>
</dbReference>
<dbReference type="InterPro" id="IPR055344">
    <property type="entry name" value="SecD_SecF_C_bact"/>
</dbReference>
<feature type="domain" description="Protein translocase subunit SecDF P1" evidence="12">
    <location>
        <begin position="231"/>
        <end position="289"/>
    </location>
</feature>
<comment type="caution">
    <text evidence="9">Lacks conserved residue(s) required for the propagation of feature annotation.</text>
</comment>
<keyword evidence="5 9" id="KW-0653">Protein transport</keyword>
<dbReference type="Pfam" id="PF02355">
    <property type="entry name" value="SecD_SecF_C"/>
    <property type="match status" value="1"/>
</dbReference>
<dbReference type="NCBIfam" id="TIGR00916">
    <property type="entry name" value="2A0604s01"/>
    <property type="match status" value="1"/>
</dbReference>
<comment type="subunit">
    <text evidence="9">Forms a complex with SecF. Part of the essential Sec protein translocation apparatus which comprises SecA, SecYEG and auxiliary proteins SecDF-YajC and YidC.</text>
</comment>
<evidence type="ECO:0000256" key="5">
    <source>
        <dbReference type="ARBA" id="ARBA00022927"/>
    </source>
</evidence>
<keyword evidence="2 9" id="KW-0813">Transport</keyword>
<evidence type="ECO:0000256" key="2">
    <source>
        <dbReference type="ARBA" id="ARBA00022448"/>
    </source>
</evidence>
<keyword evidence="15" id="KW-1185">Reference proteome</keyword>
<feature type="domain" description="SecD export protein N-terminal TM" evidence="11">
    <location>
        <begin position="2"/>
        <end position="103"/>
    </location>
</feature>
<keyword evidence="8 9" id="KW-0472">Membrane</keyword>
<dbReference type="InterPro" id="IPR001036">
    <property type="entry name" value="Acrflvin-R"/>
</dbReference>
<organism evidence="14 15">
    <name type="scientific">Psychromonas aquatilis</name>
    <dbReference type="NCBI Taxonomy" id="2005072"/>
    <lineage>
        <taxon>Bacteria</taxon>
        <taxon>Pseudomonadati</taxon>
        <taxon>Pseudomonadota</taxon>
        <taxon>Gammaproteobacteria</taxon>
        <taxon>Alteromonadales</taxon>
        <taxon>Psychromonadaceae</taxon>
        <taxon>Psychromonas</taxon>
    </lineage>
</organism>
<dbReference type="EMBL" id="JBAKAZ010000041">
    <property type="protein sequence ID" value="MEL0630116.1"/>
    <property type="molecule type" value="Genomic_DNA"/>
</dbReference>
<feature type="transmembrane region" description="Helical" evidence="9">
    <location>
        <begin position="507"/>
        <end position="529"/>
    </location>
</feature>
<evidence type="ECO:0000313" key="14">
    <source>
        <dbReference type="EMBL" id="MEL0630116.1"/>
    </source>
</evidence>
<dbReference type="HAMAP" id="MF_01463_B">
    <property type="entry name" value="SecD_B"/>
    <property type="match status" value="1"/>
</dbReference>
<gene>
    <name evidence="9 14" type="primary">secD</name>
    <name evidence="14" type="ORF">V6256_10925</name>
</gene>
<evidence type="ECO:0000259" key="12">
    <source>
        <dbReference type="Pfam" id="PF21760"/>
    </source>
</evidence>
<dbReference type="SUPFAM" id="SSF82866">
    <property type="entry name" value="Multidrug efflux transporter AcrB transmembrane domain"/>
    <property type="match status" value="1"/>
</dbReference>
<comment type="function">
    <text evidence="9">Part of the Sec protein translocase complex. Interacts with the SecYEG preprotein conducting channel. SecDF uses the proton motive force (PMF) to complete protein translocation after the ATP-dependent function of SecA.</text>
</comment>
<evidence type="ECO:0000256" key="7">
    <source>
        <dbReference type="ARBA" id="ARBA00023010"/>
    </source>
</evidence>
<dbReference type="InterPro" id="IPR022813">
    <property type="entry name" value="SecD/SecF_arch_bac"/>
</dbReference>
<dbReference type="Pfam" id="PF21760">
    <property type="entry name" value="SecD_1st"/>
    <property type="match status" value="1"/>
</dbReference>
<dbReference type="Pfam" id="PF07549">
    <property type="entry name" value="Sec_GG"/>
    <property type="match status" value="1"/>
</dbReference>